<keyword evidence="4" id="KW-1185">Reference proteome</keyword>
<evidence type="ECO:0000313" key="2">
    <source>
        <dbReference type="EMBL" id="KFG25070.1"/>
    </source>
</evidence>
<dbReference type="AlphaFoldDB" id="A0A086IYV7"/>
<sequence length="72" mass="8417">MIFSVIWIKAVALISVLLMNTHRADMTLDEVETTLQFEIETNSSQMVINPDGPLNFLRGYIYQKMECMYNKR</sequence>
<feature type="non-terminal residue" evidence="3">
    <location>
        <position position="72"/>
    </location>
</feature>
<evidence type="ECO:0000313" key="4">
    <source>
        <dbReference type="Proteomes" id="UP000054524"/>
    </source>
</evidence>
<keyword evidence="1" id="KW-0732">Signal</keyword>
<reference evidence="3 4" key="2">
    <citation type="journal article" date="2014" name="Genome Announc.">
        <title>Genome Sequence of the Microsporidian Species Nematocida sp1 Strain ERTm6 (ATCC PRA-372).</title>
        <authorList>
            <person name="Bakowski M.A."/>
            <person name="Priest M."/>
            <person name="Young S."/>
            <person name="Cuomo C.A."/>
            <person name="Troemel E.R."/>
        </authorList>
    </citation>
    <scope>NUCLEOTIDE SEQUENCE [LARGE SCALE GENOMIC DNA]</scope>
    <source>
        <strain evidence="3 4">ERTm6</strain>
    </source>
</reference>
<dbReference type="HOGENOM" id="CLU_187300_0_0_1"/>
<comment type="caution">
    <text evidence="3">The sequence shown here is derived from an EMBL/GenBank/DDBJ whole genome shotgun (WGS) entry which is preliminary data.</text>
</comment>
<dbReference type="Proteomes" id="UP000054524">
    <property type="component" value="Unassembled WGS sequence"/>
</dbReference>
<evidence type="ECO:0000313" key="3">
    <source>
        <dbReference type="EMBL" id="KFG25075.1"/>
    </source>
</evidence>
<name>A0A086IYV7_NEMA1</name>
<reference evidence="3" key="1">
    <citation type="submission" date="2012-10" db="EMBL/GenBank/DDBJ databases">
        <authorList>
            <consortium name="The Broad Institute Genome Sequencing Platform"/>
            <consortium name="The Broad Institute Genome Sequencing Center for Infectious Disease"/>
            <person name="Cuomo C."/>
            <person name="Troemel E."/>
            <person name="Walker B."/>
            <person name="Young S.K."/>
            <person name="Zeng Q."/>
            <person name="Gargeya S."/>
            <person name="Fitzgerald M."/>
            <person name="Haas B."/>
            <person name="Abouelleil A."/>
            <person name="Alvarado L."/>
            <person name="Arachchi H.M."/>
            <person name="Berlin A.M."/>
            <person name="Chapman S.B."/>
            <person name="Goldberg J."/>
            <person name="Griggs A."/>
            <person name="Gujja S."/>
            <person name="Hansen M."/>
            <person name="Howarth C."/>
            <person name="Imamovic A."/>
            <person name="Larimer J."/>
            <person name="McCowan C."/>
            <person name="Murphy C."/>
            <person name="Neiman D."/>
            <person name="Pearson M."/>
            <person name="Priest M."/>
            <person name="Roberts A."/>
            <person name="Saif S."/>
            <person name="Shea T."/>
            <person name="Sisk P."/>
            <person name="Sykes S."/>
            <person name="Wortman J."/>
            <person name="Nusbaum C."/>
            <person name="Birren B."/>
        </authorList>
    </citation>
    <scope>NUCLEOTIDE SEQUENCE</scope>
    <source>
        <strain evidence="3">ERTm6</strain>
    </source>
</reference>
<accession>A0A086IYV7</accession>
<protein>
    <submittedName>
        <fullName evidence="3">Uncharacterized protein</fullName>
    </submittedName>
</protein>
<feature type="chain" id="PRO_5007380141" evidence="1">
    <location>
        <begin position="24"/>
        <end position="72"/>
    </location>
</feature>
<proteinExistence type="predicted"/>
<gene>
    <name evidence="3" type="ORF">NESG_02484</name>
    <name evidence="2" type="ORF">NESG_02491</name>
</gene>
<dbReference type="GeneID" id="77677457"/>
<evidence type="ECO:0000256" key="1">
    <source>
        <dbReference type="SAM" id="SignalP"/>
    </source>
</evidence>
<dbReference type="EMBL" id="AKIJ01000021">
    <property type="protein sequence ID" value="KFG25070.1"/>
    <property type="molecule type" value="Genomic_DNA"/>
</dbReference>
<dbReference type="EMBL" id="AKIJ01000018">
    <property type="protein sequence ID" value="KFG25075.1"/>
    <property type="molecule type" value="Genomic_DNA"/>
</dbReference>
<organism evidence="3 4">
    <name type="scientific">Nematocida ausubeli (strain ATCC PRA-371 / ERTm2)</name>
    <name type="common">Nematode killer fungus</name>
    <dbReference type="NCBI Taxonomy" id="1913371"/>
    <lineage>
        <taxon>Eukaryota</taxon>
        <taxon>Fungi</taxon>
        <taxon>Fungi incertae sedis</taxon>
        <taxon>Microsporidia</taxon>
        <taxon>Nematocida</taxon>
    </lineage>
</organism>
<dbReference type="RefSeq" id="XP_052903630.1">
    <property type="nucleotide sequence ID" value="XM_053050085.1"/>
</dbReference>
<feature type="signal peptide" evidence="1">
    <location>
        <begin position="1"/>
        <end position="23"/>
    </location>
</feature>